<dbReference type="KEGG" id="ome:OLMES_0924"/>
<dbReference type="PROSITE" id="PS50005">
    <property type="entry name" value="TPR"/>
    <property type="match status" value="1"/>
</dbReference>
<dbReference type="EMBL" id="CP021425">
    <property type="protein sequence ID" value="ARU55011.1"/>
    <property type="molecule type" value="Genomic_DNA"/>
</dbReference>
<keyword evidence="4" id="KW-0472">Membrane</keyword>
<keyword evidence="1" id="KW-0677">Repeat</keyword>
<sequence length="425" mass="48009">MNQIDLTTLNPDLFLYEPTGQPGSSARSLLVIFSGVNATRFMGYKLTRDMPCDKLFIRDPSKSWYHGNIDGLAEGIEDLLAKIKVITDKYPMEHVTFLGSSMGGFAALLFGILLNIGKIIAFGPQIRINPHLPNNPKNDSQIEYKDLTPLINSSTAEIDIYIGLNELADIYHVQDIKQSDNVRVQRLFGQPHNVMLFLTKINCLDTIIRSSIAPAVGGRQERRPGLPLSISDSFAKNSTLQNAVFAYYIDKNYSLAGTFFAELTAAYPAINTFWKFYGICLYHESEYKQAQEMLSIAETIAYSDEELHYYQGLISLQGKHYERASARFEQAIQFAPQKKLTYFIKLAISYRESGRLDNALRTLTQSLAISKTNYGTYYQFAQIHKLKNNIDQAITSLQLAAKYSPGNQQILQELHALECNRVYTI</sequence>
<feature type="transmembrane region" description="Helical" evidence="4">
    <location>
        <begin position="97"/>
        <end position="117"/>
    </location>
</feature>
<dbReference type="RefSeq" id="WP_087460159.1">
    <property type="nucleotide sequence ID" value="NZ_CP021425.1"/>
</dbReference>
<keyword evidence="4" id="KW-1133">Transmembrane helix</keyword>
<reference evidence="5 6" key="1">
    <citation type="submission" date="2017-05" db="EMBL/GenBank/DDBJ databases">
        <title>Genomic insights into alkan degradation activity of Oleiphilus messinensis.</title>
        <authorList>
            <person name="Kozyavkin S.A."/>
            <person name="Slesarev A.I."/>
            <person name="Golyshin P.N."/>
            <person name="Korzhenkov A."/>
            <person name="Golyshina O.N."/>
            <person name="Toshchakov S.V."/>
        </authorList>
    </citation>
    <scope>NUCLEOTIDE SEQUENCE [LARGE SCALE GENOMIC DNA]</scope>
    <source>
        <strain evidence="5 6">ME102</strain>
    </source>
</reference>
<evidence type="ECO:0000313" key="5">
    <source>
        <dbReference type="EMBL" id="ARU55011.1"/>
    </source>
</evidence>
<evidence type="ECO:0000256" key="3">
    <source>
        <dbReference type="PROSITE-ProRule" id="PRU00339"/>
    </source>
</evidence>
<accession>A0A1Y0I3L9</accession>
<evidence type="ECO:0000256" key="2">
    <source>
        <dbReference type="ARBA" id="ARBA00022803"/>
    </source>
</evidence>
<dbReference type="Pfam" id="PF14559">
    <property type="entry name" value="TPR_19"/>
    <property type="match status" value="1"/>
</dbReference>
<dbReference type="Gene3D" id="1.25.40.10">
    <property type="entry name" value="Tetratricopeptide repeat domain"/>
    <property type="match status" value="2"/>
</dbReference>
<evidence type="ECO:0000256" key="1">
    <source>
        <dbReference type="ARBA" id="ARBA00022737"/>
    </source>
</evidence>
<feature type="repeat" description="TPR" evidence="3">
    <location>
        <begin position="305"/>
        <end position="338"/>
    </location>
</feature>
<dbReference type="SMART" id="SM00028">
    <property type="entry name" value="TPR"/>
    <property type="match status" value="3"/>
</dbReference>
<evidence type="ECO:0000313" key="6">
    <source>
        <dbReference type="Proteomes" id="UP000196027"/>
    </source>
</evidence>
<name>A0A1Y0I3L9_9GAMM</name>
<protein>
    <submittedName>
        <fullName evidence="5">Uncharacterized protein</fullName>
    </submittedName>
</protein>
<organism evidence="5 6">
    <name type="scientific">Oleiphilus messinensis</name>
    <dbReference type="NCBI Taxonomy" id="141451"/>
    <lineage>
        <taxon>Bacteria</taxon>
        <taxon>Pseudomonadati</taxon>
        <taxon>Pseudomonadota</taxon>
        <taxon>Gammaproteobacteria</taxon>
        <taxon>Oceanospirillales</taxon>
        <taxon>Oleiphilaceae</taxon>
        <taxon>Oleiphilus</taxon>
    </lineage>
</organism>
<keyword evidence="6" id="KW-1185">Reference proteome</keyword>
<dbReference type="InterPro" id="IPR029058">
    <property type="entry name" value="AB_hydrolase_fold"/>
</dbReference>
<dbReference type="Proteomes" id="UP000196027">
    <property type="component" value="Chromosome"/>
</dbReference>
<keyword evidence="2 3" id="KW-0802">TPR repeat</keyword>
<evidence type="ECO:0000256" key="4">
    <source>
        <dbReference type="SAM" id="Phobius"/>
    </source>
</evidence>
<dbReference type="OrthoDB" id="6995237at2"/>
<dbReference type="AlphaFoldDB" id="A0A1Y0I3L9"/>
<dbReference type="SUPFAM" id="SSF48452">
    <property type="entry name" value="TPR-like"/>
    <property type="match status" value="1"/>
</dbReference>
<dbReference type="PANTHER" id="PTHR44186:SF1">
    <property type="entry name" value="BARDET-BIEDL SYNDROME 4 PROTEIN"/>
    <property type="match status" value="1"/>
</dbReference>
<dbReference type="SUPFAM" id="SSF53474">
    <property type="entry name" value="alpha/beta-Hydrolases"/>
    <property type="match status" value="2"/>
</dbReference>
<dbReference type="InterPro" id="IPR019734">
    <property type="entry name" value="TPR_rpt"/>
</dbReference>
<keyword evidence="4" id="KW-0812">Transmembrane</keyword>
<gene>
    <name evidence="5" type="ORF">OLMES_0924</name>
</gene>
<dbReference type="PANTHER" id="PTHR44186">
    <property type="match status" value="1"/>
</dbReference>
<dbReference type="InterPro" id="IPR011990">
    <property type="entry name" value="TPR-like_helical_dom_sf"/>
</dbReference>
<proteinExistence type="predicted"/>